<comment type="similarity">
    <text evidence="1">Belongs to the aldo/keto reductase family.</text>
</comment>
<proteinExistence type="inferred from homology"/>
<protein>
    <recommendedName>
        <fullName evidence="5">NADP-dependent oxidoreductase domain-containing protein</fullName>
    </recommendedName>
</protein>
<dbReference type="Gene3D" id="3.20.20.100">
    <property type="entry name" value="NADP-dependent oxidoreductase domain"/>
    <property type="match status" value="2"/>
</dbReference>
<evidence type="ECO:0000256" key="1">
    <source>
        <dbReference type="ARBA" id="ARBA00007905"/>
    </source>
</evidence>
<evidence type="ECO:0000256" key="2">
    <source>
        <dbReference type="ARBA" id="ARBA00022857"/>
    </source>
</evidence>
<evidence type="ECO:0000256" key="4">
    <source>
        <dbReference type="SAM" id="MobiDB-lite"/>
    </source>
</evidence>
<dbReference type="PANTHER" id="PTHR43827:SF3">
    <property type="entry name" value="NADP-DEPENDENT OXIDOREDUCTASE DOMAIN-CONTAINING PROTEIN"/>
    <property type="match status" value="1"/>
</dbReference>
<dbReference type="GO" id="GO:0016616">
    <property type="term" value="F:oxidoreductase activity, acting on the CH-OH group of donors, NAD or NADP as acceptor"/>
    <property type="evidence" value="ECO:0007669"/>
    <property type="project" value="UniProtKB-ARBA"/>
</dbReference>
<evidence type="ECO:0000313" key="7">
    <source>
        <dbReference type="Proteomes" id="UP000738325"/>
    </source>
</evidence>
<name>A0A9P6RSW4_9FUNG</name>
<dbReference type="Pfam" id="PF00248">
    <property type="entry name" value="Aldo_ket_red"/>
    <property type="match status" value="1"/>
</dbReference>
<accession>A0A9P6RSW4</accession>
<dbReference type="AlphaFoldDB" id="A0A9P6RSW4"/>
<feature type="domain" description="NADP-dependent oxidoreductase" evidence="5">
    <location>
        <begin position="95"/>
        <end position="271"/>
    </location>
</feature>
<dbReference type="InterPro" id="IPR020471">
    <property type="entry name" value="AKR"/>
</dbReference>
<keyword evidence="3" id="KW-0560">Oxidoreductase</keyword>
<evidence type="ECO:0000313" key="6">
    <source>
        <dbReference type="EMBL" id="KAG0324276.1"/>
    </source>
</evidence>
<dbReference type="OrthoDB" id="416253at2759"/>
<evidence type="ECO:0000256" key="3">
    <source>
        <dbReference type="ARBA" id="ARBA00023002"/>
    </source>
</evidence>
<sequence>MESWRALEELYHAKKLRAIGVSNYSLTHLTQLLERPHLMHNNNSNHDTASPMSSSTATTPASSSELPAGVLGTTPTIPPQHHHHHHHARTMVMPHVHQFELHPRLLQRDLLDFCNHHRIQVQAYSSLGEGRLISLTGPSLPPMEDAFNNTAPVVHTLDIMPDLIRKYFGDATLLPPPSLPMPRSRSPAISRLTATAVFGGNDERLGSLKLVEDDATRLRTYSTRAAQILLRWGLQHGAVVIPKSAHPDRIQDNMDLFGFEIDAADMAALDAYSMPGERTRYCWDPTDVV</sequence>
<comment type="caution">
    <text evidence="6">The sequence shown here is derived from an EMBL/GenBank/DDBJ whole genome shotgun (WGS) entry which is preliminary data.</text>
</comment>
<reference evidence="6" key="1">
    <citation type="journal article" date="2020" name="Fungal Divers.">
        <title>Resolving the Mortierellaceae phylogeny through synthesis of multi-gene phylogenetics and phylogenomics.</title>
        <authorList>
            <person name="Vandepol N."/>
            <person name="Liber J."/>
            <person name="Desiro A."/>
            <person name="Na H."/>
            <person name="Kennedy M."/>
            <person name="Barry K."/>
            <person name="Grigoriev I.V."/>
            <person name="Miller A.N."/>
            <person name="O'Donnell K."/>
            <person name="Stajich J.E."/>
            <person name="Bonito G."/>
        </authorList>
    </citation>
    <scope>NUCLEOTIDE SEQUENCE</scope>
    <source>
        <strain evidence="6">REB-010B</strain>
    </source>
</reference>
<keyword evidence="2" id="KW-0521">NADP</keyword>
<keyword evidence="7" id="KW-1185">Reference proteome</keyword>
<feature type="compositionally biased region" description="Low complexity" evidence="4">
    <location>
        <begin position="48"/>
        <end position="64"/>
    </location>
</feature>
<dbReference type="EMBL" id="JAAAIP010000156">
    <property type="protein sequence ID" value="KAG0324276.1"/>
    <property type="molecule type" value="Genomic_DNA"/>
</dbReference>
<evidence type="ECO:0000259" key="5">
    <source>
        <dbReference type="Pfam" id="PF00248"/>
    </source>
</evidence>
<gene>
    <name evidence="6" type="ORF">BGZ99_002011</name>
</gene>
<dbReference type="InterPro" id="IPR036812">
    <property type="entry name" value="NAD(P)_OxRdtase_dom_sf"/>
</dbReference>
<dbReference type="Proteomes" id="UP000738325">
    <property type="component" value="Unassembled WGS sequence"/>
</dbReference>
<organism evidence="6 7">
    <name type="scientific">Dissophora globulifera</name>
    <dbReference type="NCBI Taxonomy" id="979702"/>
    <lineage>
        <taxon>Eukaryota</taxon>
        <taxon>Fungi</taxon>
        <taxon>Fungi incertae sedis</taxon>
        <taxon>Mucoromycota</taxon>
        <taxon>Mortierellomycotina</taxon>
        <taxon>Mortierellomycetes</taxon>
        <taxon>Mortierellales</taxon>
        <taxon>Mortierellaceae</taxon>
        <taxon>Dissophora</taxon>
    </lineage>
</organism>
<dbReference type="PANTHER" id="PTHR43827">
    <property type="entry name" value="2,5-DIKETO-D-GLUCONIC ACID REDUCTASE"/>
    <property type="match status" value="1"/>
</dbReference>
<feature type="region of interest" description="Disordered" evidence="4">
    <location>
        <begin position="39"/>
        <end position="87"/>
    </location>
</feature>
<dbReference type="SUPFAM" id="SSF51430">
    <property type="entry name" value="NAD(P)-linked oxidoreductase"/>
    <property type="match status" value="2"/>
</dbReference>
<dbReference type="InterPro" id="IPR023210">
    <property type="entry name" value="NADP_OxRdtase_dom"/>
</dbReference>